<dbReference type="Proteomes" id="UP000265926">
    <property type="component" value="Unassembled WGS sequence"/>
</dbReference>
<dbReference type="SUPFAM" id="SSF55811">
    <property type="entry name" value="Nudix"/>
    <property type="match status" value="1"/>
</dbReference>
<dbReference type="GO" id="GO:0006742">
    <property type="term" value="P:NADP+ catabolic process"/>
    <property type="evidence" value="ECO:0007669"/>
    <property type="project" value="TreeGrafter"/>
</dbReference>
<dbReference type="GO" id="GO:0035529">
    <property type="term" value="F:NADH pyrophosphatase activity"/>
    <property type="evidence" value="ECO:0007669"/>
    <property type="project" value="TreeGrafter"/>
</dbReference>
<keyword evidence="2" id="KW-0479">Metal-binding</keyword>
<evidence type="ECO:0000256" key="1">
    <source>
        <dbReference type="ARBA" id="ARBA00001946"/>
    </source>
</evidence>
<dbReference type="PANTHER" id="PTHR42904:SF12">
    <property type="entry name" value="ADP-RIBOSE PYROPHOSPHATASE-RELATED"/>
    <property type="match status" value="1"/>
</dbReference>
<evidence type="ECO:0000256" key="4">
    <source>
        <dbReference type="ARBA" id="ARBA00022842"/>
    </source>
</evidence>
<comment type="similarity">
    <text evidence="5">Belongs to the Nudix hydrolase family.</text>
</comment>
<keyword evidence="8" id="KW-1185">Reference proteome</keyword>
<dbReference type="AlphaFoldDB" id="A0A399T4C6"/>
<evidence type="ECO:0000256" key="2">
    <source>
        <dbReference type="ARBA" id="ARBA00022723"/>
    </source>
</evidence>
<dbReference type="PRINTS" id="PR00502">
    <property type="entry name" value="NUDIXFAMILY"/>
</dbReference>
<dbReference type="OrthoDB" id="9786141at2"/>
<dbReference type="PROSITE" id="PS00893">
    <property type="entry name" value="NUDIX_BOX"/>
    <property type="match status" value="1"/>
</dbReference>
<evidence type="ECO:0000313" key="7">
    <source>
        <dbReference type="EMBL" id="RIJ50738.1"/>
    </source>
</evidence>
<evidence type="ECO:0000256" key="5">
    <source>
        <dbReference type="RuleBase" id="RU003476"/>
    </source>
</evidence>
<dbReference type="PANTHER" id="PTHR42904">
    <property type="entry name" value="NUDIX HYDROLASE, NUDC SUBFAMILY"/>
    <property type="match status" value="1"/>
</dbReference>
<dbReference type="GO" id="GO:0019677">
    <property type="term" value="P:NAD+ catabolic process"/>
    <property type="evidence" value="ECO:0007669"/>
    <property type="project" value="TreeGrafter"/>
</dbReference>
<feature type="domain" description="Nudix hydrolase" evidence="6">
    <location>
        <begin position="39"/>
        <end position="171"/>
    </location>
</feature>
<dbReference type="InterPro" id="IPR020476">
    <property type="entry name" value="Nudix_hydrolase"/>
</dbReference>
<dbReference type="InterPro" id="IPR015797">
    <property type="entry name" value="NUDIX_hydrolase-like_dom_sf"/>
</dbReference>
<dbReference type="InterPro" id="IPR000086">
    <property type="entry name" value="NUDIX_hydrolase_dom"/>
</dbReference>
<protein>
    <submittedName>
        <fullName evidence="7">NUDIX domain-containing protein</fullName>
    </submittedName>
</protein>
<dbReference type="EMBL" id="QWGR01000001">
    <property type="protein sequence ID" value="RIJ50738.1"/>
    <property type="molecule type" value="Genomic_DNA"/>
</dbReference>
<dbReference type="InterPro" id="IPR020084">
    <property type="entry name" value="NUDIX_hydrolase_CS"/>
</dbReference>
<evidence type="ECO:0000313" key="8">
    <source>
        <dbReference type="Proteomes" id="UP000265926"/>
    </source>
</evidence>
<reference evidence="7 8" key="1">
    <citation type="submission" date="2018-08" db="EMBL/GenBank/DDBJ databases">
        <title>Pallidiluteibacterium maritimus gen. nov., sp. nov., isolated from coastal sediment.</title>
        <authorList>
            <person name="Zhou L.Y."/>
        </authorList>
    </citation>
    <scope>NUCLEOTIDE SEQUENCE [LARGE SCALE GENOMIC DNA]</scope>
    <source>
        <strain evidence="7 8">XSD2</strain>
    </source>
</reference>
<dbReference type="InterPro" id="IPR050241">
    <property type="entry name" value="NAD-cap_RNA_hydrolase_NudC"/>
</dbReference>
<dbReference type="PROSITE" id="PS51462">
    <property type="entry name" value="NUDIX"/>
    <property type="match status" value="1"/>
</dbReference>
<name>A0A399T4C6_9BACT</name>
<keyword evidence="4" id="KW-0460">Magnesium</keyword>
<accession>A0A399T4C6</accession>
<organism evidence="7 8">
    <name type="scientific">Maribellus luteus</name>
    <dbReference type="NCBI Taxonomy" id="2305463"/>
    <lineage>
        <taxon>Bacteria</taxon>
        <taxon>Pseudomonadati</taxon>
        <taxon>Bacteroidota</taxon>
        <taxon>Bacteroidia</taxon>
        <taxon>Marinilabiliales</taxon>
        <taxon>Prolixibacteraceae</taxon>
        <taxon>Maribellus</taxon>
    </lineage>
</organism>
<dbReference type="Pfam" id="PF00293">
    <property type="entry name" value="NUDIX"/>
    <property type="match status" value="1"/>
</dbReference>
<comment type="caution">
    <text evidence="7">The sequence shown here is derived from an EMBL/GenBank/DDBJ whole genome shotgun (WGS) entry which is preliminary data.</text>
</comment>
<gene>
    <name evidence="7" type="ORF">D1614_02075</name>
</gene>
<evidence type="ECO:0000256" key="3">
    <source>
        <dbReference type="ARBA" id="ARBA00022801"/>
    </source>
</evidence>
<dbReference type="RefSeq" id="WP_119436206.1">
    <property type="nucleotide sequence ID" value="NZ_QWGR01000001.1"/>
</dbReference>
<dbReference type="GO" id="GO:0005829">
    <property type="term" value="C:cytosol"/>
    <property type="evidence" value="ECO:0007669"/>
    <property type="project" value="TreeGrafter"/>
</dbReference>
<comment type="cofactor">
    <cofactor evidence="1">
        <name>Mg(2+)</name>
        <dbReference type="ChEBI" id="CHEBI:18420"/>
    </cofactor>
</comment>
<dbReference type="CDD" id="cd04681">
    <property type="entry name" value="NUDIX_Hydrolase"/>
    <property type="match status" value="1"/>
</dbReference>
<keyword evidence="3 5" id="KW-0378">Hydrolase</keyword>
<dbReference type="Gene3D" id="3.90.79.10">
    <property type="entry name" value="Nucleoside Triphosphate Pyrophosphohydrolase"/>
    <property type="match status" value="1"/>
</dbReference>
<proteinExistence type="inferred from homology"/>
<evidence type="ECO:0000259" key="6">
    <source>
        <dbReference type="PROSITE" id="PS51462"/>
    </source>
</evidence>
<dbReference type="GO" id="GO:0046872">
    <property type="term" value="F:metal ion binding"/>
    <property type="evidence" value="ECO:0007669"/>
    <property type="project" value="UniProtKB-KW"/>
</dbReference>
<sequence length="178" mass="19956">MSTHPLKVLKYCPKCGSEKFAPSGERSLKCGNCGFHYFVNSAAAVAALITDDEGKLMLVTRGVEPDYGKLDLPGGFVDPMETAEEAVTRELSEELGLKVTSLGYLFSAPNEYIFSEFKVFTLDLAFKVRVESVENLKAMDDILAYRFYAENEFDYNDIPAPSINGFVRRYFESLNKKK</sequence>